<feature type="region of interest" description="Disordered" evidence="1">
    <location>
        <begin position="1"/>
        <end position="25"/>
    </location>
</feature>
<accession>A0AAW7XUB1</accession>
<gene>
    <name evidence="2" type="ORF">Q4494_12960</name>
</gene>
<dbReference type="AlphaFoldDB" id="A0AAW7XUB1"/>
<name>A0AAW7XUB1_9RHOB</name>
<reference evidence="2" key="1">
    <citation type="submission" date="2023-07" db="EMBL/GenBank/DDBJ databases">
        <title>Genome content predicts the carbon catabolic preferences of heterotrophic bacteria.</title>
        <authorList>
            <person name="Gralka M."/>
        </authorList>
    </citation>
    <scope>NUCLEOTIDE SEQUENCE</scope>
    <source>
        <strain evidence="2">I2M02</strain>
    </source>
</reference>
<evidence type="ECO:0000313" key="2">
    <source>
        <dbReference type="EMBL" id="MDO6457993.1"/>
    </source>
</evidence>
<dbReference type="SUPFAM" id="SSF109709">
    <property type="entry name" value="KorB DNA-binding domain-like"/>
    <property type="match status" value="1"/>
</dbReference>
<dbReference type="EMBL" id="JAUOPJ010000010">
    <property type="protein sequence ID" value="MDO6457993.1"/>
    <property type="molecule type" value="Genomic_DNA"/>
</dbReference>
<proteinExistence type="predicted"/>
<evidence type="ECO:0000313" key="3">
    <source>
        <dbReference type="Proteomes" id="UP001169823"/>
    </source>
</evidence>
<protein>
    <recommendedName>
        <fullName evidence="4">Bacteriophage-related protein</fullName>
    </recommendedName>
</protein>
<sequence length="152" mass="17380">MDISAVRGNRLHDSSGTRSCKERPAYSTRQTLNLHVPFRIEKRGGRKAIIPPQDDTTTTPSAPEDNQMIIKALGRAFRWKRMLDSGEFQTLKELAAHENISPSYMTRVMRLTLLAPDIIEDILNNRTHDLTLSDLLNPFPVDWAKQRHDFAL</sequence>
<evidence type="ECO:0000256" key="1">
    <source>
        <dbReference type="SAM" id="MobiDB-lite"/>
    </source>
</evidence>
<comment type="caution">
    <text evidence="2">The sequence shown here is derived from an EMBL/GenBank/DDBJ whole genome shotgun (WGS) entry which is preliminary data.</text>
</comment>
<feature type="compositionally biased region" description="Basic and acidic residues" evidence="1">
    <location>
        <begin position="10"/>
        <end position="24"/>
    </location>
</feature>
<evidence type="ECO:0008006" key="4">
    <source>
        <dbReference type="Google" id="ProtNLM"/>
    </source>
</evidence>
<dbReference type="RefSeq" id="WP_303480465.1">
    <property type="nucleotide sequence ID" value="NZ_JAUOPJ010000010.1"/>
</dbReference>
<dbReference type="Proteomes" id="UP001169823">
    <property type="component" value="Unassembled WGS sequence"/>
</dbReference>
<organism evidence="2 3">
    <name type="scientific">Celeribacter halophilus</name>
    <dbReference type="NCBI Taxonomy" id="576117"/>
    <lineage>
        <taxon>Bacteria</taxon>
        <taxon>Pseudomonadati</taxon>
        <taxon>Pseudomonadota</taxon>
        <taxon>Alphaproteobacteria</taxon>
        <taxon>Rhodobacterales</taxon>
        <taxon>Roseobacteraceae</taxon>
        <taxon>Celeribacter</taxon>
    </lineage>
</organism>